<dbReference type="eggNOG" id="COG1047">
    <property type="taxonomic scope" value="Bacteria"/>
</dbReference>
<gene>
    <name evidence="12" type="primary">SLYD</name>
    <name evidence="12" type="ordered locus">WS0525</name>
</gene>
<dbReference type="Gene3D" id="2.40.10.330">
    <property type="match status" value="1"/>
</dbReference>
<sequence>MTLANNHVVSIEYEVRENGSADIIDSNVGGKPLEFLLGAGQVIQGLENALLGAQVGEKKSVVVAPEEAYGVRYPDYVQEVPREQFEGIELVQGMTLFGQGEDGQTVQVIVQEFNDQVVIVDYNHPLAGKALQFEVTVLEAREATEKEILQGSACGNHEHDHECCGGSGSHGCGCH</sequence>
<evidence type="ECO:0000256" key="5">
    <source>
        <dbReference type="ARBA" id="ARBA00023110"/>
    </source>
</evidence>
<dbReference type="PROSITE" id="PS50059">
    <property type="entry name" value="FKBP_PPIASE"/>
    <property type="match status" value="1"/>
</dbReference>
<dbReference type="InterPro" id="IPR048261">
    <property type="entry name" value="SlpA/SlyD-like_ins_sf"/>
</dbReference>
<evidence type="ECO:0000259" key="11">
    <source>
        <dbReference type="PROSITE" id="PS50059"/>
    </source>
</evidence>
<dbReference type="GO" id="GO:0042026">
    <property type="term" value="P:protein refolding"/>
    <property type="evidence" value="ECO:0007669"/>
    <property type="project" value="UniProtKB-ARBA"/>
</dbReference>
<evidence type="ECO:0000313" key="13">
    <source>
        <dbReference type="Proteomes" id="UP000000422"/>
    </source>
</evidence>
<evidence type="ECO:0000256" key="9">
    <source>
        <dbReference type="PROSITE-ProRule" id="PRU00277"/>
    </source>
</evidence>
<dbReference type="InterPro" id="IPR046357">
    <property type="entry name" value="PPIase_dom_sf"/>
</dbReference>
<dbReference type="PANTHER" id="PTHR47861">
    <property type="entry name" value="FKBP-TYPE PEPTIDYL-PROLYL CIS-TRANS ISOMERASE SLYD"/>
    <property type="match status" value="1"/>
</dbReference>
<evidence type="ECO:0000256" key="4">
    <source>
        <dbReference type="ARBA" id="ARBA00022490"/>
    </source>
</evidence>
<evidence type="ECO:0000256" key="1">
    <source>
        <dbReference type="ARBA" id="ARBA00000971"/>
    </source>
</evidence>
<dbReference type="GO" id="GO:0003755">
    <property type="term" value="F:peptidyl-prolyl cis-trans isomerase activity"/>
    <property type="evidence" value="ECO:0007669"/>
    <property type="project" value="UniProtKB-UniRule"/>
</dbReference>
<dbReference type="EMBL" id="BX571658">
    <property type="protein sequence ID" value="CAE09661.1"/>
    <property type="molecule type" value="Genomic_DNA"/>
</dbReference>
<keyword evidence="4" id="KW-0963">Cytoplasm</keyword>
<evidence type="ECO:0000256" key="2">
    <source>
        <dbReference type="ARBA" id="ARBA00004496"/>
    </source>
</evidence>
<accession>Q7MA15</accession>
<comment type="subcellular location">
    <subcellularLocation>
        <location evidence="2">Cytoplasm</location>
    </subcellularLocation>
</comment>
<keyword evidence="7 9" id="KW-0413">Isomerase</keyword>
<name>Q7MA15_WOLSU</name>
<keyword evidence="5 9" id="KW-0697">Rotamase</keyword>
<dbReference type="PANTHER" id="PTHR47861:SF3">
    <property type="entry name" value="FKBP-TYPE PEPTIDYL-PROLYL CIS-TRANS ISOMERASE SLYD"/>
    <property type="match status" value="1"/>
</dbReference>
<protein>
    <recommendedName>
        <fullName evidence="10">Peptidyl-prolyl cis-trans isomerase</fullName>
        <ecNumber evidence="10">5.2.1.8</ecNumber>
    </recommendedName>
</protein>
<dbReference type="GO" id="GO:0005737">
    <property type="term" value="C:cytoplasm"/>
    <property type="evidence" value="ECO:0007669"/>
    <property type="project" value="UniProtKB-SubCell"/>
</dbReference>
<organism evidence="13">
    <name type="scientific">Wolinella succinogenes (strain ATCC 29543 / DSM 1740 / CCUG 13145 / JCM 31913 / LMG 7466 / NCTC 11488 / FDC 602W)</name>
    <name type="common">Vibrio succinogenes</name>
    <dbReference type="NCBI Taxonomy" id="273121"/>
    <lineage>
        <taxon>Bacteria</taxon>
        <taxon>Pseudomonadati</taxon>
        <taxon>Campylobacterota</taxon>
        <taxon>Epsilonproteobacteria</taxon>
        <taxon>Campylobacterales</taxon>
        <taxon>Helicobacteraceae</taxon>
        <taxon>Wolinella</taxon>
    </lineage>
</organism>
<reference evidence="12 13" key="1">
    <citation type="journal article" date="2003" name="Proc. Natl. Acad. Sci. U.S.A.">
        <title>Complete genome sequence and analysis of Wolinella succinogenes.</title>
        <authorList>
            <person name="Baar C."/>
            <person name="Eppinger M."/>
            <person name="Raddatz G."/>
            <person name="Simon JM."/>
            <person name="Lanz C."/>
            <person name="Klimmek O."/>
            <person name="Nandakumar R."/>
            <person name="Gross R."/>
            <person name="Rosinus A."/>
            <person name="Keller H."/>
            <person name="Jagtap P."/>
            <person name="Linke B."/>
            <person name="Meyer F."/>
            <person name="Lederer H."/>
            <person name="Schuster S.C."/>
        </authorList>
    </citation>
    <scope>NUCLEOTIDE SEQUENCE [LARGE SCALE GENOMIC DNA]</scope>
    <source>
        <strain evidence="13">ATCC 29543 / DSM 1740 / CCUG 13145 / JCM 31913 / LMG 7466 / NCTC 11488 / FDC 602W</strain>
    </source>
</reference>
<dbReference type="STRING" id="273121.WS0525"/>
<evidence type="ECO:0000256" key="10">
    <source>
        <dbReference type="RuleBase" id="RU003915"/>
    </source>
</evidence>
<comment type="function">
    <text evidence="8">Also involved in hydrogenase metallocenter assembly, probably by participating in the nickel insertion step. This function in hydrogenase biosynthesis requires chaperone activity and the presence of the metal-binding domain, but not PPIase activity.</text>
</comment>
<dbReference type="HOGENOM" id="CLU_098197_1_0_7"/>
<evidence type="ECO:0000256" key="7">
    <source>
        <dbReference type="ARBA" id="ARBA00023235"/>
    </source>
</evidence>
<comment type="catalytic activity">
    <reaction evidence="1 9 10">
        <text>[protein]-peptidylproline (omega=180) = [protein]-peptidylproline (omega=0)</text>
        <dbReference type="Rhea" id="RHEA:16237"/>
        <dbReference type="Rhea" id="RHEA-COMP:10747"/>
        <dbReference type="Rhea" id="RHEA-COMP:10748"/>
        <dbReference type="ChEBI" id="CHEBI:83833"/>
        <dbReference type="ChEBI" id="CHEBI:83834"/>
        <dbReference type="EC" id="5.2.1.8"/>
    </reaction>
</comment>
<dbReference type="SUPFAM" id="SSF54534">
    <property type="entry name" value="FKBP-like"/>
    <property type="match status" value="1"/>
</dbReference>
<dbReference type="InterPro" id="IPR001179">
    <property type="entry name" value="PPIase_FKBP_dom"/>
</dbReference>
<proteinExistence type="inferred from homology"/>
<dbReference type="Gene3D" id="3.10.50.40">
    <property type="match status" value="1"/>
</dbReference>
<comment type="similarity">
    <text evidence="3 10">Belongs to the FKBP-type PPIase family.</text>
</comment>
<keyword evidence="6" id="KW-0143">Chaperone</keyword>
<dbReference type="EC" id="5.2.1.8" evidence="10"/>
<dbReference type="Proteomes" id="UP000000422">
    <property type="component" value="Chromosome"/>
</dbReference>
<dbReference type="AlphaFoldDB" id="Q7MA15"/>
<feature type="domain" description="PPIase FKBP-type" evidence="11">
    <location>
        <begin position="6"/>
        <end position="81"/>
    </location>
</feature>
<evidence type="ECO:0000256" key="3">
    <source>
        <dbReference type="ARBA" id="ARBA00006577"/>
    </source>
</evidence>
<keyword evidence="13" id="KW-1185">Reference proteome</keyword>
<evidence type="ECO:0000256" key="6">
    <source>
        <dbReference type="ARBA" id="ARBA00023186"/>
    </source>
</evidence>
<evidence type="ECO:0000256" key="8">
    <source>
        <dbReference type="ARBA" id="ARBA00037071"/>
    </source>
</evidence>
<dbReference type="Pfam" id="PF00254">
    <property type="entry name" value="FKBP_C"/>
    <property type="match status" value="1"/>
</dbReference>
<evidence type="ECO:0000313" key="12">
    <source>
        <dbReference type="EMBL" id="CAE09661.1"/>
    </source>
</evidence>
<dbReference type="KEGG" id="wsu:WS0525"/>